<keyword evidence="2" id="KW-1185">Reference proteome</keyword>
<dbReference type="Proteomes" id="UP001165064">
    <property type="component" value="Unassembled WGS sequence"/>
</dbReference>
<name>A0ACB5TD63_AMBMO</name>
<dbReference type="EMBL" id="BSXS01006466">
    <property type="protein sequence ID" value="GME85596.1"/>
    <property type="molecule type" value="Genomic_DNA"/>
</dbReference>
<reference evidence="1" key="1">
    <citation type="submission" date="2023-04" db="EMBL/GenBank/DDBJ databases">
        <title>Ambrosiozyma monospora NBRC 10751.</title>
        <authorList>
            <person name="Ichikawa N."/>
            <person name="Sato H."/>
            <person name="Tonouchi N."/>
        </authorList>
    </citation>
    <scope>NUCLEOTIDE SEQUENCE</scope>
    <source>
        <strain evidence="1">NBRC 10751</strain>
    </source>
</reference>
<organism evidence="1 2">
    <name type="scientific">Ambrosiozyma monospora</name>
    <name type="common">Yeast</name>
    <name type="synonym">Endomycopsis monosporus</name>
    <dbReference type="NCBI Taxonomy" id="43982"/>
    <lineage>
        <taxon>Eukaryota</taxon>
        <taxon>Fungi</taxon>
        <taxon>Dikarya</taxon>
        <taxon>Ascomycota</taxon>
        <taxon>Saccharomycotina</taxon>
        <taxon>Pichiomycetes</taxon>
        <taxon>Pichiales</taxon>
        <taxon>Pichiaceae</taxon>
        <taxon>Ambrosiozyma</taxon>
    </lineage>
</organism>
<comment type="caution">
    <text evidence="1">The sequence shown here is derived from an EMBL/GenBank/DDBJ whole genome shotgun (WGS) entry which is preliminary data.</text>
</comment>
<accession>A0ACB5TD63</accession>
<evidence type="ECO:0000313" key="1">
    <source>
        <dbReference type="EMBL" id="GME85596.1"/>
    </source>
</evidence>
<sequence>MRRLHVDIKYVYVANSSHVLKKGKDGKYLRNYNFDKKKVQAFTALEDFQLAKDVYNAADTFDVDDYYYESIILPPHFFQRFASSHGAIRTPESYRQRFKNYLLPFGVTVYLKYYITVLKEGEEPLPSNSANSNWLKARKAAKGLKKALRFPAMDMDDNTILDELNTVKVGEEASSDSKAKKGSKRQNTKSTTAPQKRQKLSSETPEDSENEPDSAPASPTPKARGKKKVPAAASTTSLEKVPLRSSSRIRKAKVLELESDLEDEETSDAESVDEPNAHETTNKIHETTNNF</sequence>
<gene>
    <name evidence="1" type="ORF">Amon02_000767500</name>
</gene>
<proteinExistence type="predicted"/>
<protein>
    <submittedName>
        <fullName evidence="1">Unnamed protein product</fullName>
    </submittedName>
</protein>
<evidence type="ECO:0000313" key="2">
    <source>
        <dbReference type="Proteomes" id="UP001165064"/>
    </source>
</evidence>